<dbReference type="EMBL" id="JACCAA010000001">
    <property type="protein sequence ID" value="NYG57943.1"/>
    <property type="molecule type" value="Genomic_DNA"/>
</dbReference>
<keyword evidence="9 14" id="KW-0479">Metal-binding</keyword>
<dbReference type="FunFam" id="3.10.20.810:FF:000001">
    <property type="entry name" value="Histidine biosynthesis bifunctional protein HisIE"/>
    <property type="match status" value="1"/>
</dbReference>
<comment type="similarity">
    <text evidence="5">In the C-terminal section; belongs to the PRA-PH family.</text>
</comment>
<dbReference type="GO" id="GO:0004635">
    <property type="term" value="F:phosphoribosyl-AMP cyclohydrolase activity"/>
    <property type="evidence" value="ECO:0007669"/>
    <property type="project" value="UniProtKB-UniRule"/>
</dbReference>
<comment type="function">
    <text evidence="14">Catalyzes the hydrolysis of the adenine ring of phosphoribosyl-AMP.</text>
</comment>
<comment type="similarity">
    <text evidence="6">In the N-terminal section; belongs to the PRA-CH family.</text>
</comment>
<dbReference type="Gene3D" id="3.10.20.810">
    <property type="entry name" value="Phosphoribosyl-AMP cyclohydrolase"/>
    <property type="match status" value="1"/>
</dbReference>
<dbReference type="AlphaFoldDB" id="A0A7Y9UMW8"/>
<evidence type="ECO:0000256" key="1">
    <source>
        <dbReference type="ARBA" id="ARBA00000024"/>
    </source>
</evidence>
<dbReference type="EC" id="3.5.4.19" evidence="14"/>
<dbReference type="GO" id="GO:0005737">
    <property type="term" value="C:cytoplasm"/>
    <property type="evidence" value="ECO:0007669"/>
    <property type="project" value="UniProtKB-SubCell"/>
</dbReference>
<evidence type="ECO:0000259" key="15">
    <source>
        <dbReference type="Pfam" id="PF01502"/>
    </source>
</evidence>
<dbReference type="GO" id="GO:0000287">
    <property type="term" value="F:magnesium ion binding"/>
    <property type="evidence" value="ECO:0007669"/>
    <property type="project" value="UniProtKB-UniRule"/>
</dbReference>
<evidence type="ECO:0000256" key="14">
    <source>
        <dbReference type="HAMAP-Rule" id="MF_01021"/>
    </source>
</evidence>
<keyword evidence="11 14" id="KW-0862">Zinc</keyword>
<evidence type="ECO:0000256" key="9">
    <source>
        <dbReference type="ARBA" id="ARBA00022723"/>
    </source>
</evidence>
<evidence type="ECO:0000256" key="7">
    <source>
        <dbReference type="ARBA" id="ARBA00022490"/>
    </source>
</evidence>
<feature type="binding site" evidence="14">
    <location>
        <position position="92"/>
    </location>
    <ligand>
        <name>Zn(2+)</name>
        <dbReference type="ChEBI" id="CHEBI:29105"/>
        <note>ligand shared between dimeric partners</note>
    </ligand>
</feature>
<keyword evidence="7 14" id="KW-0963">Cytoplasm</keyword>
<evidence type="ECO:0000256" key="2">
    <source>
        <dbReference type="ARBA" id="ARBA00001460"/>
    </source>
</evidence>
<evidence type="ECO:0000256" key="12">
    <source>
        <dbReference type="ARBA" id="ARBA00022842"/>
    </source>
</evidence>
<comment type="catalytic activity">
    <reaction evidence="1 14">
        <text>1-(5-phospho-beta-D-ribosyl)-5'-AMP + H2O = 1-(5-phospho-beta-D-ribosyl)-5-[(5-phospho-beta-D-ribosylamino)methylideneamino]imidazole-4-carboxamide</text>
        <dbReference type="Rhea" id="RHEA:20049"/>
        <dbReference type="ChEBI" id="CHEBI:15377"/>
        <dbReference type="ChEBI" id="CHEBI:58435"/>
        <dbReference type="ChEBI" id="CHEBI:59457"/>
        <dbReference type="EC" id="3.5.4.19"/>
    </reaction>
</comment>
<dbReference type="InterPro" id="IPR002496">
    <property type="entry name" value="PRib_AMP_CycHydrolase_dom"/>
</dbReference>
<comment type="cofactor">
    <cofactor evidence="14">
        <name>Zn(2+)</name>
        <dbReference type="ChEBI" id="CHEBI:29105"/>
    </cofactor>
    <text evidence="14">Binds 1 zinc ion per subunit.</text>
</comment>
<dbReference type="SUPFAM" id="SSF141734">
    <property type="entry name" value="HisI-like"/>
    <property type="match status" value="1"/>
</dbReference>
<evidence type="ECO:0000256" key="6">
    <source>
        <dbReference type="ARBA" id="ARBA00008299"/>
    </source>
</evidence>
<dbReference type="GO" id="GO:0000105">
    <property type="term" value="P:L-histidine biosynthetic process"/>
    <property type="evidence" value="ECO:0007669"/>
    <property type="project" value="UniProtKB-UniRule"/>
</dbReference>
<sequence>MTDPAEAPVEVPALDPAIAARLKRTADGLVPAIVQQHDTGEVLMLGWMDDKALALTLDTGRATYWSRSRNEYWIKGETSGHRQWVKDVRLDCDGDTLLVKVDQEGAACHTGDRTCFDADRLGSDA</sequence>
<comment type="pathway">
    <text evidence="4">Amino-acid biosynthesis; L-histidine biosynthesis; L-histidine from 5-phospho-alpha-D-ribose 1-diphosphate: step 2/9.</text>
</comment>
<evidence type="ECO:0000256" key="10">
    <source>
        <dbReference type="ARBA" id="ARBA00022801"/>
    </source>
</evidence>
<dbReference type="InterPro" id="IPR026660">
    <property type="entry name" value="PRA-CH"/>
</dbReference>
<dbReference type="PANTHER" id="PTHR42945:SF11">
    <property type="entry name" value="PHOSPHORIBOSYL-AMP CYCLOHYDROLASE"/>
    <property type="match status" value="1"/>
</dbReference>
<keyword evidence="8 14" id="KW-0028">Amino-acid biosynthesis</keyword>
<dbReference type="Pfam" id="PF01502">
    <property type="entry name" value="PRA-CH"/>
    <property type="match status" value="1"/>
</dbReference>
<evidence type="ECO:0000313" key="16">
    <source>
        <dbReference type="EMBL" id="NYG57943.1"/>
    </source>
</evidence>
<feature type="binding site" evidence="14">
    <location>
        <position position="108"/>
    </location>
    <ligand>
        <name>Zn(2+)</name>
        <dbReference type="ChEBI" id="CHEBI:29105"/>
        <note>ligand shared between dimeric partners</note>
    </ligand>
</feature>
<comment type="catalytic activity">
    <reaction evidence="2">
        <text>1-(5-phospho-beta-D-ribosyl)-ATP + H2O = 1-(5-phospho-beta-D-ribosyl)-5'-AMP + diphosphate + H(+)</text>
        <dbReference type="Rhea" id="RHEA:22828"/>
        <dbReference type="ChEBI" id="CHEBI:15377"/>
        <dbReference type="ChEBI" id="CHEBI:15378"/>
        <dbReference type="ChEBI" id="CHEBI:33019"/>
        <dbReference type="ChEBI" id="CHEBI:59457"/>
        <dbReference type="ChEBI" id="CHEBI:73183"/>
        <dbReference type="EC" id="3.6.1.31"/>
    </reaction>
</comment>
<keyword evidence="17" id="KW-1185">Reference proteome</keyword>
<dbReference type="Proteomes" id="UP000540656">
    <property type="component" value="Unassembled WGS sequence"/>
</dbReference>
<comment type="caution">
    <text evidence="16">The sequence shown here is derived from an EMBL/GenBank/DDBJ whole genome shotgun (WGS) entry which is preliminary data.</text>
</comment>
<evidence type="ECO:0000256" key="4">
    <source>
        <dbReference type="ARBA" id="ARBA00005204"/>
    </source>
</evidence>
<dbReference type="RefSeq" id="WP_179501153.1">
    <property type="nucleotide sequence ID" value="NZ_JACCAA010000001.1"/>
</dbReference>
<name>A0A7Y9UMW8_9ACTN</name>
<comment type="cofactor">
    <cofactor evidence="14">
        <name>Mg(2+)</name>
        <dbReference type="ChEBI" id="CHEBI:18420"/>
    </cofactor>
    <text evidence="14">Binds 1 Mg(2+) ion per subunit.</text>
</comment>
<keyword evidence="12 14" id="KW-0460">Magnesium</keyword>
<dbReference type="NCBIfam" id="NF000768">
    <property type="entry name" value="PRK00051.1"/>
    <property type="match status" value="1"/>
</dbReference>
<feature type="binding site" evidence="14">
    <location>
        <position position="91"/>
    </location>
    <ligand>
        <name>Mg(2+)</name>
        <dbReference type="ChEBI" id="CHEBI:18420"/>
    </ligand>
</feature>
<proteinExistence type="inferred from homology"/>
<accession>A0A7Y9UMW8</accession>
<feature type="binding site" evidence="14">
    <location>
        <position position="95"/>
    </location>
    <ligand>
        <name>Mg(2+)</name>
        <dbReference type="ChEBI" id="CHEBI:18420"/>
    </ligand>
</feature>
<feature type="domain" description="Phosphoribosyl-AMP cyclohydrolase" evidence="15">
    <location>
        <begin position="44"/>
        <end position="116"/>
    </location>
</feature>
<evidence type="ECO:0000256" key="11">
    <source>
        <dbReference type="ARBA" id="ARBA00022833"/>
    </source>
</evidence>
<evidence type="ECO:0000256" key="13">
    <source>
        <dbReference type="ARBA" id="ARBA00023102"/>
    </source>
</evidence>
<keyword evidence="13 14" id="KW-0368">Histidine biosynthesis</keyword>
<comment type="subunit">
    <text evidence="14">Homodimer.</text>
</comment>
<feature type="binding site" evidence="14">
    <location>
        <position position="93"/>
    </location>
    <ligand>
        <name>Mg(2+)</name>
        <dbReference type="ChEBI" id="CHEBI:18420"/>
    </ligand>
</feature>
<evidence type="ECO:0000256" key="3">
    <source>
        <dbReference type="ARBA" id="ARBA00005169"/>
    </source>
</evidence>
<protein>
    <recommendedName>
        <fullName evidence="14">Phosphoribosyl-AMP cyclohydrolase</fullName>
        <shortName evidence="14">PRA-CH</shortName>
        <ecNumber evidence="14">3.5.4.19</ecNumber>
    </recommendedName>
</protein>
<keyword evidence="10 14" id="KW-0378">Hydrolase</keyword>
<evidence type="ECO:0000313" key="17">
    <source>
        <dbReference type="Proteomes" id="UP000540656"/>
    </source>
</evidence>
<gene>
    <name evidence="14" type="primary">hisI</name>
    <name evidence="16" type="ORF">BJ980_000866</name>
</gene>
<feature type="binding site" evidence="14">
    <location>
        <position position="115"/>
    </location>
    <ligand>
        <name>Zn(2+)</name>
        <dbReference type="ChEBI" id="CHEBI:29105"/>
        <note>ligand shared between dimeric partners</note>
    </ligand>
</feature>
<dbReference type="HAMAP" id="MF_01021">
    <property type="entry name" value="HisI"/>
    <property type="match status" value="1"/>
</dbReference>
<organism evidence="16 17">
    <name type="scientific">Nocardioides daedukensis</name>
    <dbReference type="NCBI Taxonomy" id="634462"/>
    <lineage>
        <taxon>Bacteria</taxon>
        <taxon>Bacillati</taxon>
        <taxon>Actinomycetota</taxon>
        <taxon>Actinomycetes</taxon>
        <taxon>Propionibacteriales</taxon>
        <taxon>Nocardioidaceae</taxon>
        <taxon>Nocardioides</taxon>
    </lineage>
</organism>
<dbReference type="GO" id="GO:0008270">
    <property type="term" value="F:zinc ion binding"/>
    <property type="evidence" value="ECO:0007669"/>
    <property type="project" value="UniProtKB-UniRule"/>
</dbReference>
<comment type="pathway">
    <text evidence="3 14">Amino-acid biosynthesis; L-histidine biosynthesis; L-histidine from 5-phospho-alpha-D-ribose 1-diphosphate: step 3/9.</text>
</comment>
<evidence type="ECO:0000256" key="8">
    <source>
        <dbReference type="ARBA" id="ARBA00022605"/>
    </source>
</evidence>
<dbReference type="UniPathway" id="UPA00031">
    <property type="reaction ID" value="UER00008"/>
</dbReference>
<comment type="similarity">
    <text evidence="14">Belongs to the PRA-CH family.</text>
</comment>
<evidence type="ECO:0000256" key="5">
    <source>
        <dbReference type="ARBA" id="ARBA00007731"/>
    </source>
</evidence>
<dbReference type="PANTHER" id="PTHR42945">
    <property type="entry name" value="HISTIDINE BIOSYNTHESIS BIFUNCTIONAL PROTEIN"/>
    <property type="match status" value="1"/>
</dbReference>
<comment type="subcellular location">
    <subcellularLocation>
        <location evidence="14">Cytoplasm</location>
    </subcellularLocation>
</comment>
<reference evidence="16 17" key="1">
    <citation type="submission" date="2020-07" db="EMBL/GenBank/DDBJ databases">
        <title>Sequencing the genomes of 1000 actinobacteria strains.</title>
        <authorList>
            <person name="Klenk H.-P."/>
        </authorList>
    </citation>
    <scope>NUCLEOTIDE SEQUENCE [LARGE SCALE GENOMIC DNA]</scope>
    <source>
        <strain evidence="16 17">DSM 23819</strain>
    </source>
</reference>
<dbReference type="InterPro" id="IPR038019">
    <property type="entry name" value="PRib_AMP_CycHydrolase_sf"/>
</dbReference>
<dbReference type="GO" id="GO:0004636">
    <property type="term" value="F:phosphoribosyl-ATP diphosphatase activity"/>
    <property type="evidence" value="ECO:0007669"/>
    <property type="project" value="UniProtKB-EC"/>
</dbReference>